<dbReference type="Pfam" id="PF20081">
    <property type="entry name" value="DUF6475"/>
    <property type="match status" value="1"/>
</dbReference>
<proteinExistence type="predicted"/>
<dbReference type="KEGG" id="vg:77953339"/>
<accession>A0A4P8NE67</accession>
<sequence length="196" mass="22438">MNSQDQNKFKELITVMSETYGEEFTPAKLKLWWNLFKPHSIETFEQALYAHIACPDAGMFSPKPANLMKFINGTSKDQQQLVEDRAEMAWACIEREISRIGSYGTLELEDKQAIAAVKAIGGWRALCMCTYDQLVWKKKEFVSSYDCYERTPLEALPSKLPGLIELSEHKAESKQGVKSLMDGLNEYRNRKGIEQK</sequence>
<protein>
    <recommendedName>
        <fullName evidence="1">DUF6475 domain-containing protein</fullName>
    </recommendedName>
</protein>
<dbReference type="InterPro" id="IPR045521">
    <property type="entry name" value="DUF6475"/>
</dbReference>
<name>A0A4P8NE67_9CAUD</name>
<dbReference type="Gene3D" id="1.10.8.200">
    <property type="entry name" value="Replisome organizer (g39p helicase loader/inhibitor protein)"/>
    <property type="match status" value="1"/>
</dbReference>
<keyword evidence="3" id="KW-1185">Reference proteome</keyword>
<evidence type="ECO:0000313" key="3">
    <source>
        <dbReference type="Proteomes" id="UP000300340"/>
    </source>
</evidence>
<dbReference type="GeneID" id="77953339"/>
<dbReference type="Proteomes" id="UP000300340">
    <property type="component" value="Segment"/>
</dbReference>
<organism evidence="2 3">
    <name type="scientific">Shewanella phage X14</name>
    <dbReference type="NCBI Taxonomy" id="2576871"/>
    <lineage>
        <taxon>Viruses</taxon>
        <taxon>Duplodnaviria</taxon>
        <taxon>Heunggongvirae</taxon>
        <taxon>Uroviricota</taxon>
        <taxon>Caudoviricetes</taxon>
        <taxon>Bocovirus</taxon>
        <taxon>Bocovirus X14</taxon>
    </lineage>
</organism>
<feature type="domain" description="DUF6475" evidence="1">
    <location>
        <begin position="110"/>
        <end position="171"/>
    </location>
</feature>
<reference evidence="2 3" key="1">
    <citation type="submission" date="2019-04" db="EMBL/GenBank/DDBJ databases">
        <title>Characterization and complete genome sequence analysis of a novel Podoviridae phage X14.</title>
        <authorList>
            <person name="Liu Y."/>
        </authorList>
    </citation>
    <scope>NUCLEOTIDE SEQUENCE [LARGE SCALE GENOMIC DNA]</scope>
</reference>
<dbReference type="EMBL" id="MK796797">
    <property type="protein sequence ID" value="QCQ65310.1"/>
    <property type="molecule type" value="Genomic_DNA"/>
</dbReference>
<dbReference type="RefSeq" id="YP_010676973.1">
    <property type="nucleotide sequence ID" value="NC_071016.1"/>
</dbReference>
<evidence type="ECO:0000313" key="2">
    <source>
        <dbReference type="EMBL" id="QCQ65310.1"/>
    </source>
</evidence>
<evidence type="ECO:0000259" key="1">
    <source>
        <dbReference type="Pfam" id="PF20081"/>
    </source>
</evidence>